<dbReference type="GO" id="GO:0003824">
    <property type="term" value="F:catalytic activity"/>
    <property type="evidence" value="ECO:0007669"/>
    <property type="project" value="InterPro"/>
</dbReference>
<sequence length="442" mass="47441">MIHSNHLAETVAKFHRGSPTVQEYLAELQMRAETVEPEVKSLLPEPNRWSRLVSAAEESEAQQTRTSTHKPLFGVPVGVKDIIHANGFETKAGSSLPPAQLTGAEATVVRQLKDAGALVLGKTVTTEFAYSEPGPTRNPHNTDHTPGGSSSGSAAAVATGICPLALGTQTIGSIIRPASFCGVVGFKPSYGRVSADGVIPLSRSVDHVGFFTQDVEGANIAAGVLCKDWQTIPDGTERPTLGVPTGPYLQQASTEGLEHFRAQCRRLENAGYEITEVPVLTDIETLNEYHERLVAADAALAHHEWYQEYSESYAERTAELIEEGYSVPACEIAVGRTSRVETRHNLTEVMDDSDVDIWIAPAACGPAPEGIDSTGDPVMNLPWTHAGLPTLGLPTGDTIGELPMGVQCITRYNTGEHLLNWGHDLAQALQSPPSSRDDSRIK</sequence>
<keyword evidence="4" id="KW-1185">Reference proteome</keyword>
<dbReference type="InterPro" id="IPR023631">
    <property type="entry name" value="Amidase_dom"/>
</dbReference>
<dbReference type="GeneID" id="35594798"/>
<keyword evidence="3" id="KW-0614">Plasmid</keyword>
<protein>
    <submittedName>
        <fullName evidence="3">Amidase</fullName>
    </submittedName>
</protein>
<evidence type="ECO:0000256" key="1">
    <source>
        <dbReference type="SAM" id="MobiDB-lite"/>
    </source>
</evidence>
<dbReference type="InterPro" id="IPR036928">
    <property type="entry name" value="AS_sf"/>
</dbReference>
<dbReference type="OrthoDB" id="7931at2157"/>
<dbReference type="InterPro" id="IPR000120">
    <property type="entry name" value="Amidase"/>
</dbReference>
<feature type="region of interest" description="Disordered" evidence="1">
    <location>
        <begin position="130"/>
        <end position="153"/>
    </location>
</feature>
<proteinExistence type="predicted"/>
<dbReference type="KEGG" id="srub:C2R22_21860"/>
<dbReference type="Proteomes" id="UP000236584">
    <property type="component" value="Plasmid unnamed1"/>
</dbReference>
<evidence type="ECO:0000313" key="4">
    <source>
        <dbReference type="Proteomes" id="UP000236584"/>
    </source>
</evidence>
<gene>
    <name evidence="3" type="ORF">C2R22_21860</name>
</gene>
<geneLocation type="plasmid" evidence="3">
    <name>unnamed1</name>
</geneLocation>
<evidence type="ECO:0000313" key="3">
    <source>
        <dbReference type="EMBL" id="AUV84271.1"/>
    </source>
</evidence>
<dbReference type="SUPFAM" id="SSF75304">
    <property type="entry name" value="Amidase signature (AS) enzymes"/>
    <property type="match status" value="1"/>
</dbReference>
<reference evidence="3 4" key="1">
    <citation type="submission" date="2018-01" db="EMBL/GenBank/DDBJ databases">
        <title>Complete genome sequence of Salinigranum rubrum GX10T, an extremely halophilic archaeon isolated from a marine solar saltern.</title>
        <authorList>
            <person name="Han S."/>
        </authorList>
    </citation>
    <scope>NUCLEOTIDE SEQUENCE [LARGE SCALE GENOMIC DNA]</scope>
    <source>
        <strain evidence="3 4">GX10</strain>
        <plasmid evidence="4">Plasmid unnamed1</plasmid>
    </source>
</reference>
<dbReference type="PANTHER" id="PTHR11895">
    <property type="entry name" value="TRANSAMIDASE"/>
    <property type="match status" value="1"/>
</dbReference>
<name>A0A2I8VQS2_9EURY</name>
<dbReference type="Pfam" id="PF01425">
    <property type="entry name" value="Amidase"/>
    <property type="match status" value="1"/>
</dbReference>
<dbReference type="RefSeq" id="WP_103427959.1">
    <property type="nucleotide sequence ID" value="NZ_CP026310.1"/>
</dbReference>
<accession>A0A2I8VQS2</accession>
<organism evidence="3 4">
    <name type="scientific">Salinigranum rubrum</name>
    <dbReference type="NCBI Taxonomy" id="755307"/>
    <lineage>
        <taxon>Archaea</taxon>
        <taxon>Methanobacteriati</taxon>
        <taxon>Methanobacteriota</taxon>
        <taxon>Stenosarchaea group</taxon>
        <taxon>Halobacteria</taxon>
        <taxon>Halobacteriales</taxon>
        <taxon>Haloferacaceae</taxon>
        <taxon>Salinigranum</taxon>
    </lineage>
</organism>
<dbReference type="AlphaFoldDB" id="A0A2I8VQS2"/>
<evidence type="ECO:0000259" key="2">
    <source>
        <dbReference type="Pfam" id="PF01425"/>
    </source>
</evidence>
<dbReference type="PANTHER" id="PTHR11895:SF67">
    <property type="entry name" value="AMIDASE DOMAIN-CONTAINING PROTEIN"/>
    <property type="match status" value="1"/>
</dbReference>
<feature type="domain" description="Amidase" evidence="2">
    <location>
        <begin position="25"/>
        <end position="419"/>
    </location>
</feature>
<dbReference type="EMBL" id="CP026310">
    <property type="protein sequence ID" value="AUV84271.1"/>
    <property type="molecule type" value="Genomic_DNA"/>
</dbReference>
<dbReference type="Gene3D" id="3.90.1300.10">
    <property type="entry name" value="Amidase signature (AS) domain"/>
    <property type="match status" value="1"/>
</dbReference>